<keyword evidence="2" id="KW-0560">Oxidoreductase</keyword>
<gene>
    <name evidence="5" type="ORF">EBN88_10150</name>
</gene>
<comment type="caution">
    <text evidence="5">The sequence shown here is derived from an EMBL/GenBank/DDBJ whole genome shotgun (WGS) entry which is preliminary data.</text>
</comment>
<dbReference type="AlphaFoldDB" id="A0A3M2LYE8"/>
<evidence type="ECO:0000259" key="4">
    <source>
        <dbReference type="Pfam" id="PF01370"/>
    </source>
</evidence>
<sequence length="307" mass="32138">MSTGTAGGGARGAPLGPGDTVLVTGAAGGIGRRVVGACAHAGLRVVAVDRLPFEDDRIARCLVGDIRDREFVASCLAGEEGGVAGVAHLAAIPAPGRHPEEEILDTNVLGSYVVCQEMGRSGARRLVLASSVSAFGLAWADRDLSPHYAPVDEEHPTLAVDSYGLSKVLAEEVAAFTTRRWGLPTVALRFPFVGSGERLTRQLAQVHEDPGGHRRDLWGWLDTGDAADAVLAALTAPLTGHHVITVSAPDTSALQPTGELLRAHHPDTPVTGELGGHSAVFDTSRARELLGFVPRHRWRGEPPPQGG</sequence>
<proteinExistence type="inferred from homology"/>
<keyword evidence="6" id="KW-1185">Reference proteome</keyword>
<evidence type="ECO:0000313" key="5">
    <source>
        <dbReference type="EMBL" id="RMI41940.1"/>
    </source>
</evidence>
<dbReference type="InterPro" id="IPR001509">
    <property type="entry name" value="Epimerase_deHydtase"/>
</dbReference>
<dbReference type="RefSeq" id="WP_122183484.1">
    <property type="nucleotide sequence ID" value="NZ_RFFJ01000040.1"/>
</dbReference>
<evidence type="ECO:0000256" key="3">
    <source>
        <dbReference type="ARBA" id="ARBA00023027"/>
    </source>
</evidence>
<dbReference type="SUPFAM" id="SSF51735">
    <property type="entry name" value="NAD(P)-binding Rossmann-fold domains"/>
    <property type="match status" value="1"/>
</dbReference>
<dbReference type="Pfam" id="PF01370">
    <property type="entry name" value="Epimerase"/>
    <property type="match status" value="1"/>
</dbReference>
<organism evidence="5 6">
    <name type="scientific">Streptomyces triticirhizae</name>
    <dbReference type="NCBI Taxonomy" id="2483353"/>
    <lineage>
        <taxon>Bacteria</taxon>
        <taxon>Bacillati</taxon>
        <taxon>Actinomycetota</taxon>
        <taxon>Actinomycetes</taxon>
        <taxon>Kitasatosporales</taxon>
        <taxon>Streptomycetaceae</taxon>
        <taxon>Streptomyces</taxon>
    </lineage>
</organism>
<accession>A0A3M2LYE8</accession>
<comment type="similarity">
    <text evidence="1">Belongs to the NAD(P)-dependent epimerase/dehydratase family.</text>
</comment>
<dbReference type="GO" id="GO:0016491">
    <property type="term" value="F:oxidoreductase activity"/>
    <property type="evidence" value="ECO:0007669"/>
    <property type="project" value="UniProtKB-KW"/>
</dbReference>
<name>A0A3M2LYE8_9ACTN</name>
<dbReference type="PANTHER" id="PTHR43103">
    <property type="entry name" value="NUCLEOSIDE-DIPHOSPHATE-SUGAR EPIMERASE"/>
    <property type="match status" value="1"/>
</dbReference>
<dbReference type="EMBL" id="RFFJ01000040">
    <property type="protein sequence ID" value="RMI41940.1"/>
    <property type="molecule type" value="Genomic_DNA"/>
</dbReference>
<dbReference type="InterPro" id="IPR036291">
    <property type="entry name" value="NAD(P)-bd_dom_sf"/>
</dbReference>
<evidence type="ECO:0000256" key="2">
    <source>
        <dbReference type="ARBA" id="ARBA00023002"/>
    </source>
</evidence>
<feature type="domain" description="NAD-dependent epimerase/dehydratase" evidence="4">
    <location>
        <begin position="21"/>
        <end position="241"/>
    </location>
</feature>
<keyword evidence="3" id="KW-0520">NAD</keyword>
<dbReference type="Proteomes" id="UP000278673">
    <property type="component" value="Unassembled WGS sequence"/>
</dbReference>
<evidence type="ECO:0000313" key="6">
    <source>
        <dbReference type="Proteomes" id="UP000278673"/>
    </source>
</evidence>
<protein>
    <submittedName>
        <fullName evidence="5">NAD(P)-dependent oxidoreductase</fullName>
    </submittedName>
</protein>
<dbReference type="Gene3D" id="3.40.50.720">
    <property type="entry name" value="NAD(P)-binding Rossmann-like Domain"/>
    <property type="match status" value="1"/>
</dbReference>
<reference evidence="5 6" key="1">
    <citation type="submission" date="2018-10" db="EMBL/GenBank/DDBJ databases">
        <title>Isolation, diversity and antifungal activity of actinobacteria from wheat.</title>
        <authorList>
            <person name="Han C."/>
        </authorList>
    </citation>
    <scope>NUCLEOTIDE SEQUENCE [LARGE SCALE GENOMIC DNA]</scope>
    <source>
        <strain evidence="5 6">NEAU-YY642</strain>
    </source>
</reference>
<evidence type="ECO:0000256" key="1">
    <source>
        <dbReference type="ARBA" id="ARBA00007637"/>
    </source>
</evidence>
<dbReference type="PANTHER" id="PTHR43103:SF5">
    <property type="entry name" value="4-EPIMERASE, PUTATIVE (AFU_ORTHOLOGUE AFUA_7G00360)-RELATED"/>
    <property type="match status" value="1"/>
</dbReference>